<dbReference type="GO" id="GO:0042132">
    <property type="term" value="F:fructose 1,6-bisphosphate 1-phosphatase activity"/>
    <property type="evidence" value="ECO:0007669"/>
    <property type="project" value="UniProtKB-UniRule"/>
</dbReference>
<dbReference type="InterPro" id="IPR028343">
    <property type="entry name" value="FBPtase"/>
</dbReference>
<comment type="subcellular location">
    <subcellularLocation>
        <location evidence="12">Cytoplasm</location>
    </subcellularLocation>
</comment>
<gene>
    <name evidence="12" type="primary">fbp</name>
    <name evidence="16" type="ORF">COU35_01150</name>
</gene>
<proteinExistence type="inferred from homology"/>
<dbReference type="Gene3D" id="3.40.190.80">
    <property type="match status" value="1"/>
</dbReference>
<comment type="cofactor">
    <cofactor evidence="12">
        <name>Mg(2+)</name>
        <dbReference type="ChEBI" id="CHEBI:18420"/>
    </cofactor>
    <text evidence="12">Binds 2 magnesium ions per subunit.</text>
</comment>
<dbReference type="Gene3D" id="3.30.540.10">
    <property type="entry name" value="Fructose-1,6-Bisphosphatase, subunit A, domain 1"/>
    <property type="match status" value="1"/>
</dbReference>
<dbReference type="InterPro" id="IPR000146">
    <property type="entry name" value="FBPase_class-1"/>
</dbReference>
<dbReference type="Pfam" id="PF00316">
    <property type="entry name" value="FBPase"/>
    <property type="match status" value="1"/>
</dbReference>
<feature type="binding site" evidence="12">
    <location>
        <position position="241"/>
    </location>
    <ligand>
        <name>substrate</name>
    </ligand>
</feature>
<feature type="binding site" evidence="12">
    <location>
        <position position="118"/>
    </location>
    <ligand>
        <name>Mg(2+)</name>
        <dbReference type="ChEBI" id="CHEBI:18420"/>
        <label>2</label>
    </ligand>
</feature>
<sequence>MYRPRMNNHRTLKEYLLDHLADHPEQRELVMIMSNMATIGETISTQTNKAGLAGILGSLGQTNIQGETIQRLDVFANELCKKYLRATEHFAAMASEEESTVVDMGNDGARAKYVIAFDPLDGSSNIDVNVSIGTIFSVHKRLFNIDRLDERQFLQKGRDQVLAGYILYGSSTVLVFSFGDGVHEFTLDHGIGEYFLSNERVMIPPVAEYYSVNEGNTVYFERKDADFIAYLRDEKKLSARYIGSLVADFHRNMIKGGVYLYPAVDKGGKGIYTGKIRLNYELKPMAFLLEQAGGLATDGEMNILDMEPTSLHERRAAILGSRDIVEEYMAR</sequence>
<feature type="domain" description="Fructose-1-6-bisphosphatase class I N-terminal" evidence="14">
    <location>
        <begin position="11"/>
        <end position="198"/>
    </location>
</feature>
<feature type="binding site" evidence="12">
    <location>
        <begin position="121"/>
        <end position="124"/>
    </location>
    <ligand>
        <name>substrate</name>
    </ligand>
</feature>
<evidence type="ECO:0000256" key="13">
    <source>
        <dbReference type="RuleBase" id="RU000508"/>
    </source>
</evidence>
<evidence type="ECO:0000256" key="3">
    <source>
        <dbReference type="ARBA" id="ARBA00013093"/>
    </source>
</evidence>
<evidence type="ECO:0000256" key="7">
    <source>
        <dbReference type="ARBA" id="ARBA00022842"/>
    </source>
</evidence>
<evidence type="ECO:0000256" key="12">
    <source>
        <dbReference type="HAMAP-Rule" id="MF_01855"/>
    </source>
</evidence>
<keyword evidence="6 12" id="KW-0378">Hydrolase</keyword>
<dbReference type="PANTHER" id="PTHR11556">
    <property type="entry name" value="FRUCTOSE-1,6-BISPHOSPHATASE-RELATED"/>
    <property type="match status" value="1"/>
</dbReference>
<evidence type="ECO:0000259" key="15">
    <source>
        <dbReference type="Pfam" id="PF18913"/>
    </source>
</evidence>
<dbReference type="AlphaFoldDB" id="A0A2H0TR60"/>
<dbReference type="GO" id="GO:0030388">
    <property type="term" value="P:fructose 1,6-bisphosphate metabolic process"/>
    <property type="evidence" value="ECO:0007669"/>
    <property type="project" value="TreeGrafter"/>
</dbReference>
<dbReference type="FunFam" id="3.30.540.10:FF:000002">
    <property type="entry name" value="Fructose-1,6-bisphosphatase class 1"/>
    <property type="match status" value="1"/>
</dbReference>
<dbReference type="InterPro" id="IPR033391">
    <property type="entry name" value="FBPase_N"/>
</dbReference>
<feature type="binding site" evidence="12">
    <location>
        <position position="118"/>
    </location>
    <ligand>
        <name>Mg(2+)</name>
        <dbReference type="ChEBI" id="CHEBI:18420"/>
        <label>1</label>
    </ligand>
</feature>
<evidence type="ECO:0000256" key="10">
    <source>
        <dbReference type="ARBA" id="ARBA00072069"/>
    </source>
</evidence>
<dbReference type="CDD" id="cd00354">
    <property type="entry name" value="FBPase"/>
    <property type="match status" value="1"/>
</dbReference>
<evidence type="ECO:0000256" key="6">
    <source>
        <dbReference type="ARBA" id="ARBA00022801"/>
    </source>
</evidence>
<evidence type="ECO:0000256" key="4">
    <source>
        <dbReference type="ARBA" id="ARBA00022490"/>
    </source>
</evidence>
<dbReference type="EC" id="3.1.3.11" evidence="3 12"/>
<dbReference type="GO" id="GO:0006000">
    <property type="term" value="P:fructose metabolic process"/>
    <property type="evidence" value="ECO:0007669"/>
    <property type="project" value="TreeGrafter"/>
</dbReference>
<evidence type="ECO:0000259" key="14">
    <source>
        <dbReference type="Pfam" id="PF00316"/>
    </source>
</evidence>
<evidence type="ECO:0000256" key="9">
    <source>
        <dbReference type="ARBA" id="ARBA00024331"/>
    </source>
</evidence>
<protein>
    <recommendedName>
        <fullName evidence="10 12">Fructose-1,6-bisphosphatase class 1</fullName>
        <shortName evidence="12">FBPase class 1</shortName>
        <ecNumber evidence="3 12">3.1.3.11</ecNumber>
    </recommendedName>
    <alternativeName>
        <fullName evidence="11 12">D-fructose-1,6-bisphosphate 1-phosphohydrolase class 1</fullName>
    </alternativeName>
</protein>
<feature type="binding site" evidence="12">
    <location>
        <position position="281"/>
    </location>
    <ligand>
        <name>Mg(2+)</name>
        <dbReference type="ChEBI" id="CHEBI:18420"/>
        <label>2</label>
    </ligand>
</feature>
<feature type="binding site" evidence="12">
    <location>
        <begin position="259"/>
        <end position="261"/>
    </location>
    <ligand>
        <name>substrate</name>
    </ligand>
</feature>
<dbReference type="GO" id="GO:0006002">
    <property type="term" value="P:fructose 6-phosphate metabolic process"/>
    <property type="evidence" value="ECO:0007669"/>
    <property type="project" value="TreeGrafter"/>
</dbReference>
<evidence type="ECO:0000313" key="16">
    <source>
        <dbReference type="EMBL" id="PIR74660.1"/>
    </source>
</evidence>
<dbReference type="GO" id="GO:0000287">
    <property type="term" value="F:magnesium ion binding"/>
    <property type="evidence" value="ECO:0007669"/>
    <property type="project" value="UniProtKB-UniRule"/>
</dbReference>
<dbReference type="Pfam" id="PF18913">
    <property type="entry name" value="FBPase_C"/>
    <property type="match status" value="1"/>
</dbReference>
<keyword evidence="5 12" id="KW-0479">Metal-binding</keyword>
<evidence type="ECO:0000256" key="8">
    <source>
        <dbReference type="ARBA" id="ARBA00023277"/>
    </source>
</evidence>
<dbReference type="GO" id="GO:0005829">
    <property type="term" value="C:cytosol"/>
    <property type="evidence" value="ECO:0007669"/>
    <property type="project" value="TreeGrafter"/>
</dbReference>
<comment type="subunit">
    <text evidence="12">Homotetramer.</text>
</comment>
<accession>A0A2H0TR60</accession>
<dbReference type="EMBL" id="PFCB01000010">
    <property type="protein sequence ID" value="PIR74660.1"/>
    <property type="molecule type" value="Genomic_DNA"/>
</dbReference>
<dbReference type="HAMAP" id="MF_01855">
    <property type="entry name" value="FBPase_class1"/>
    <property type="match status" value="1"/>
</dbReference>
<comment type="catalytic activity">
    <reaction evidence="1 12">
        <text>beta-D-fructose 1,6-bisphosphate + H2O = beta-D-fructose 6-phosphate + phosphate</text>
        <dbReference type="Rhea" id="RHEA:11064"/>
        <dbReference type="ChEBI" id="CHEBI:15377"/>
        <dbReference type="ChEBI" id="CHEBI:32966"/>
        <dbReference type="ChEBI" id="CHEBI:43474"/>
        <dbReference type="ChEBI" id="CHEBI:57634"/>
        <dbReference type="EC" id="3.1.3.11"/>
    </reaction>
</comment>
<evidence type="ECO:0000256" key="2">
    <source>
        <dbReference type="ARBA" id="ARBA00010941"/>
    </source>
</evidence>
<keyword evidence="4 12" id="KW-0963">Cytoplasm</keyword>
<keyword evidence="8 12" id="KW-0119">Carbohydrate metabolism</keyword>
<dbReference type="NCBIfam" id="NF006778">
    <property type="entry name" value="PRK09293.1-1"/>
    <property type="match status" value="1"/>
</dbReference>
<organism evidence="16 17">
    <name type="scientific">Candidatus Magasanikbacteria bacterium CG10_big_fil_rev_8_21_14_0_10_47_10</name>
    <dbReference type="NCBI Taxonomy" id="1974652"/>
    <lineage>
        <taxon>Bacteria</taxon>
        <taxon>Candidatus Magasanikiibacteriota</taxon>
    </lineage>
</organism>
<dbReference type="GO" id="GO:0006094">
    <property type="term" value="P:gluconeogenesis"/>
    <property type="evidence" value="ECO:0007669"/>
    <property type="project" value="UniProtKB-UniRule"/>
</dbReference>
<evidence type="ECO:0000256" key="1">
    <source>
        <dbReference type="ARBA" id="ARBA00001273"/>
    </source>
</evidence>
<dbReference type="PANTHER" id="PTHR11556:SF35">
    <property type="entry name" value="SEDOHEPTULOSE-1,7-BISPHOSPHATASE, CHLOROPLASTIC"/>
    <property type="match status" value="1"/>
</dbReference>
<feature type="binding site" evidence="12">
    <location>
        <position position="96"/>
    </location>
    <ligand>
        <name>Mg(2+)</name>
        <dbReference type="ChEBI" id="CHEBI:18420"/>
        <label>1</label>
    </ligand>
</feature>
<feature type="binding site" evidence="12">
    <location>
        <position position="121"/>
    </location>
    <ligand>
        <name>Mg(2+)</name>
        <dbReference type="ChEBI" id="CHEBI:18420"/>
        <label>2</label>
    </ligand>
</feature>
<dbReference type="InterPro" id="IPR044015">
    <property type="entry name" value="FBPase_C_dom"/>
</dbReference>
<feature type="binding site" evidence="12">
    <location>
        <position position="275"/>
    </location>
    <ligand>
        <name>substrate</name>
    </ligand>
</feature>
<evidence type="ECO:0000313" key="17">
    <source>
        <dbReference type="Proteomes" id="UP000230154"/>
    </source>
</evidence>
<dbReference type="Proteomes" id="UP000230154">
    <property type="component" value="Unassembled WGS sequence"/>
</dbReference>
<evidence type="ECO:0000256" key="11">
    <source>
        <dbReference type="ARBA" id="ARBA00081210"/>
    </source>
</evidence>
<comment type="similarity">
    <text evidence="2 12 13">Belongs to the FBPase class 1 family.</text>
</comment>
<keyword evidence="7 12" id="KW-0460">Magnesium</keyword>
<dbReference type="PRINTS" id="PR00115">
    <property type="entry name" value="F16BPHPHTASE"/>
</dbReference>
<dbReference type="SUPFAM" id="SSF56655">
    <property type="entry name" value="Carbohydrate phosphatase"/>
    <property type="match status" value="1"/>
</dbReference>
<feature type="binding site" evidence="12">
    <location>
        <position position="213"/>
    </location>
    <ligand>
        <name>substrate</name>
    </ligand>
</feature>
<comment type="caution">
    <text evidence="16">The sequence shown here is derived from an EMBL/GenBank/DDBJ whole genome shotgun (WGS) entry which is preliminary data.</text>
</comment>
<dbReference type="GO" id="GO:0005986">
    <property type="term" value="P:sucrose biosynthetic process"/>
    <property type="evidence" value="ECO:0007669"/>
    <property type="project" value="TreeGrafter"/>
</dbReference>
<dbReference type="PIRSF" id="PIRSF500210">
    <property type="entry name" value="FBPtase"/>
    <property type="match status" value="1"/>
</dbReference>
<feature type="binding site" evidence="12">
    <location>
        <position position="120"/>
    </location>
    <ligand>
        <name>Mg(2+)</name>
        <dbReference type="ChEBI" id="CHEBI:18420"/>
        <label>1</label>
    </ligand>
</feature>
<dbReference type="PIRSF" id="PIRSF000904">
    <property type="entry name" value="FBPtase_SBPase"/>
    <property type="match status" value="1"/>
</dbReference>
<evidence type="ECO:0000256" key="5">
    <source>
        <dbReference type="ARBA" id="ARBA00022723"/>
    </source>
</evidence>
<feature type="domain" description="Fructose-1-6-bisphosphatase class 1 C-terminal" evidence="15">
    <location>
        <begin position="203"/>
        <end position="328"/>
    </location>
</feature>
<name>A0A2H0TR60_9BACT</name>
<comment type="pathway">
    <text evidence="9">Carbohydrate biosynthesis.</text>
</comment>
<reference evidence="17" key="1">
    <citation type="submission" date="2017-09" db="EMBL/GenBank/DDBJ databases">
        <title>Depth-based differentiation of microbial function through sediment-hosted aquifers and enrichment of novel symbionts in the deep terrestrial subsurface.</title>
        <authorList>
            <person name="Probst A.J."/>
            <person name="Ladd B."/>
            <person name="Jarett J.K."/>
            <person name="Geller-Mcgrath D.E."/>
            <person name="Sieber C.M.K."/>
            <person name="Emerson J.B."/>
            <person name="Anantharaman K."/>
            <person name="Thomas B.C."/>
            <person name="Malmstrom R."/>
            <person name="Stieglmeier M."/>
            <person name="Klingl A."/>
            <person name="Woyke T."/>
            <person name="Ryan C.M."/>
            <person name="Banfield J.F."/>
        </authorList>
    </citation>
    <scope>NUCLEOTIDE SEQUENCE [LARGE SCALE GENOMIC DNA]</scope>
</reference>